<dbReference type="GO" id="GO:0032790">
    <property type="term" value="P:ribosome disassembly"/>
    <property type="evidence" value="ECO:0007669"/>
    <property type="project" value="TreeGrafter"/>
</dbReference>
<dbReference type="GO" id="GO:0003746">
    <property type="term" value="F:translation elongation factor activity"/>
    <property type="evidence" value="ECO:0007669"/>
    <property type="project" value="UniProtKB-UniRule"/>
</dbReference>
<dbReference type="Pfam" id="PF22042">
    <property type="entry name" value="EF-G_D2"/>
    <property type="match status" value="1"/>
</dbReference>
<dbReference type="FunFam" id="3.30.70.870:FF:000001">
    <property type="entry name" value="Elongation factor G"/>
    <property type="match status" value="1"/>
</dbReference>
<comment type="caution">
    <text evidence="10">The sequence shown here is derived from an EMBL/GenBank/DDBJ whole genome shotgun (WGS) entry which is preliminary data.</text>
</comment>
<evidence type="ECO:0000256" key="8">
    <source>
        <dbReference type="NCBIfam" id="TIGR00484"/>
    </source>
</evidence>
<dbReference type="SUPFAM" id="SSF54980">
    <property type="entry name" value="EF-G C-terminal domain-like"/>
    <property type="match status" value="2"/>
</dbReference>
<keyword evidence="3 7" id="KW-0251">Elongation factor</keyword>
<evidence type="ECO:0000313" key="10">
    <source>
        <dbReference type="EMBL" id="MBR7674922.1"/>
    </source>
</evidence>
<dbReference type="InterPro" id="IPR005517">
    <property type="entry name" value="Transl_elong_EFG/EF2_IV"/>
</dbReference>
<evidence type="ECO:0000313" key="11">
    <source>
        <dbReference type="Proteomes" id="UP000675554"/>
    </source>
</evidence>
<dbReference type="SUPFAM" id="SSF50447">
    <property type="entry name" value="Translation proteins"/>
    <property type="match status" value="1"/>
</dbReference>
<proteinExistence type="inferred from homology"/>
<dbReference type="InterPro" id="IPR000640">
    <property type="entry name" value="EFG_V-like"/>
</dbReference>
<dbReference type="Gene3D" id="3.30.70.240">
    <property type="match status" value="1"/>
</dbReference>
<dbReference type="PANTHER" id="PTHR43261:SF1">
    <property type="entry name" value="RIBOSOME-RELEASING FACTOR 2, MITOCHONDRIAL"/>
    <property type="match status" value="1"/>
</dbReference>
<protein>
    <recommendedName>
        <fullName evidence="7 8">Elongation factor G</fullName>
        <shortName evidence="7">EF-G</shortName>
    </recommendedName>
</protein>
<dbReference type="Pfam" id="PF14492">
    <property type="entry name" value="EFG_III"/>
    <property type="match status" value="1"/>
</dbReference>
<dbReference type="SMART" id="SM00838">
    <property type="entry name" value="EFG_C"/>
    <property type="match status" value="1"/>
</dbReference>
<dbReference type="NCBIfam" id="TIGR00484">
    <property type="entry name" value="EF-G"/>
    <property type="match status" value="1"/>
</dbReference>
<dbReference type="FunFam" id="2.40.30.10:FF:000006">
    <property type="entry name" value="Elongation factor G"/>
    <property type="match status" value="1"/>
</dbReference>
<keyword evidence="4 7" id="KW-0648">Protein biosynthesis</keyword>
<dbReference type="InterPro" id="IPR005225">
    <property type="entry name" value="Small_GTP-bd"/>
</dbReference>
<organism evidence="10 11">
    <name type="scientific">Streptomyces daliensis</name>
    <dbReference type="NCBI Taxonomy" id="299421"/>
    <lineage>
        <taxon>Bacteria</taxon>
        <taxon>Bacillati</taxon>
        <taxon>Actinomycetota</taxon>
        <taxon>Actinomycetes</taxon>
        <taxon>Kitasatosporales</taxon>
        <taxon>Streptomycetaceae</taxon>
        <taxon>Streptomyces</taxon>
    </lineage>
</organism>
<evidence type="ECO:0000259" key="9">
    <source>
        <dbReference type="PROSITE" id="PS51722"/>
    </source>
</evidence>
<feature type="binding site" evidence="7">
    <location>
        <begin position="18"/>
        <end position="25"/>
    </location>
    <ligand>
        <name>GTP</name>
        <dbReference type="ChEBI" id="CHEBI:37565"/>
    </ligand>
</feature>
<dbReference type="NCBIfam" id="TIGR00231">
    <property type="entry name" value="small_GTP"/>
    <property type="match status" value="1"/>
</dbReference>
<evidence type="ECO:0000256" key="2">
    <source>
        <dbReference type="ARBA" id="ARBA00022741"/>
    </source>
</evidence>
<evidence type="ECO:0000256" key="5">
    <source>
        <dbReference type="ARBA" id="ARBA00023134"/>
    </source>
</evidence>
<dbReference type="PROSITE" id="PS51722">
    <property type="entry name" value="G_TR_2"/>
    <property type="match status" value="1"/>
</dbReference>
<dbReference type="InterPro" id="IPR035647">
    <property type="entry name" value="EFG_III/V"/>
</dbReference>
<dbReference type="Pfam" id="PF00009">
    <property type="entry name" value="GTP_EFTU"/>
    <property type="match status" value="1"/>
</dbReference>
<dbReference type="NCBIfam" id="NF009379">
    <property type="entry name" value="PRK12740.1-3"/>
    <property type="match status" value="1"/>
</dbReference>
<comment type="similarity">
    <text evidence="1 7">Belongs to the TRAFAC class translation factor GTPase superfamily. Classic translation factor GTPase family. EF-G/EF-2 subfamily.</text>
</comment>
<dbReference type="InterPro" id="IPR009000">
    <property type="entry name" value="Transl_B-barrel_sf"/>
</dbReference>
<feature type="binding site" evidence="7">
    <location>
        <begin position="86"/>
        <end position="90"/>
    </location>
    <ligand>
        <name>GTP</name>
        <dbReference type="ChEBI" id="CHEBI:37565"/>
    </ligand>
</feature>
<dbReference type="FunFam" id="3.30.230.10:FF:000003">
    <property type="entry name" value="Elongation factor G"/>
    <property type="match status" value="1"/>
</dbReference>
<dbReference type="AlphaFoldDB" id="A0A8T4IUV6"/>
<keyword evidence="11" id="KW-1185">Reference proteome</keyword>
<dbReference type="InterPro" id="IPR047872">
    <property type="entry name" value="EFG_IV"/>
</dbReference>
<feature type="domain" description="Tr-type G" evidence="9">
    <location>
        <begin position="9"/>
        <end position="296"/>
    </location>
</feature>
<keyword evidence="7" id="KW-0963">Cytoplasm</keyword>
<dbReference type="SUPFAM" id="SSF52540">
    <property type="entry name" value="P-loop containing nucleoside triphosphate hydrolases"/>
    <property type="match status" value="1"/>
</dbReference>
<dbReference type="InterPro" id="IPR020568">
    <property type="entry name" value="Ribosomal_Su5_D2-typ_SF"/>
</dbReference>
<dbReference type="InterPro" id="IPR000795">
    <property type="entry name" value="T_Tr_GTP-bd_dom"/>
</dbReference>
<dbReference type="InterPro" id="IPR053905">
    <property type="entry name" value="EF-G-like_DII"/>
</dbReference>
<accession>A0A8T4IUV6</accession>
<dbReference type="Gene3D" id="3.40.50.300">
    <property type="entry name" value="P-loop containing nucleotide triphosphate hydrolases"/>
    <property type="match status" value="1"/>
</dbReference>
<name>A0A8T4IUV6_9ACTN</name>
<dbReference type="GO" id="GO:0003924">
    <property type="term" value="F:GTPase activity"/>
    <property type="evidence" value="ECO:0007669"/>
    <property type="project" value="InterPro"/>
</dbReference>
<evidence type="ECO:0000256" key="4">
    <source>
        <dbReference type="ARBA" id="ARBA00022917"/>
    </source>
</evidence>
<evidence type="ECO:0000256" key="3">
    <source>
        <dbReference type="ARBA" id="ARBA00022768"/>
    </source>
</evidence>
<dbReference type="Pfam" id="PF00679">
    <property type="entry name" value="EFG_C"/>
    <property type="match status" value="1"/>
</dbReference>
<reference evidence="10" key="1">
    <citation type="submission" date="2021-04" db="EMBL/GenBank/DDBJ databases">
        <title>Sequencing of actinobacteria type strains.</title>
        <authorList>
            <person name="Nguyen G.-S."/>
            <person name="Wentzel A."/>
        </authorList>
    </citation>
    <scope>NUCLEOTIDE SEQUENCE</scope>
    <source>
        <strain evidence="10">DSM 42095</strain>
    </source>
</reference>
<dbReference type="CDD" id="cd16262">
    <property type="entry name" value="EFG_III"/>
    <property type="match status" value="1"/>
</dbReference>
<dbReference type="PROSITE" id="PS00301">
    <property type="entry name" value="G_TR_1"/>
    <property type="match status" value="1"/>
</dbReference>
<dbReference type="Pfam" id="PF03764">
    <property type="entry name" value="EFG_IV"/>
    <property type="match status" value="1"/>
</dbReference>
<comment type="function">
    <text evidence="6 7">Catalyzes the GTP-dependent ribosomal translocation step during translation elongation. During this step, the ribosome changes from the pre-translocational (PRE) to the post-translocational (POST) state as the newly formed A-site-bound peptidyl-tRNA and P-site-bound deacylated tRNA move to the P and E sites, respectively. Catalyzes the coordinated movement of the two tRNA molecules, the mRNA and conformational changes in the ribosome.</text>
</comment>
<dbReference type="CDD" id="cd01434">
    <property type="entry name" value="EFG_mtEFG1_IV"/>
    <property type="match status" value="1"/>
</dbReference>
<dbReference type="InterPro" id="IPR031157">
    <property type="entry name" value="G_TR_CS"/>
</dbReference>
<dbReference type="NCBIfam" id="NF009381">
    <property type="entry name" value="PRK12740.1-5"/>
    <property type="match status" value="1"/>
</dbReference>
<dbReference type="PANTHER" id="PTHR43261">
    <property type="entry name" value="TRANSLATION ELONGATION FACTOR G-RELATED"/>
    <property type="match status" value="1"/>
</dbReference>
<evidence type="ECO:0000256" key="1">
    <source>
        <dbReference type="ARBA" id="ARBA00005870"/>
    </source>
</evidence>
<evidence type="ECO:0000256" key="6">
    <source>
        <dbReference type="ARBA" id="ARBA00024731"/>
    </source>
</evidence>
<dbReference type="CDD" id="cd03713">
    <property type="entry name" value="EFG_mtEFG_C"/>
    <property type="match status" value="1"/>
</dbReference>
<dbReference type="EMBL" id="JAGSMN010000411">
    <property type="protein sequence ID" value="MBR7674922.1"/>
    <property type="molecule type" value="Genomic_DNA"/>
</dbReference>
<feature type="binding site" evidence="7">
    <location>
        <begin position="140"/>
        <end position="143"/>
    </location>
    <ligand>
        <name>GTP</name>
        <dbReference type="ChEBI" id="CHEBI:37565"/>
    </ligand>
</feature>
<dbReference type="InterPro" id="IPR004540">
    <property type="entry name" value="Transl_elong_EFG/EF2"/>
</dbReference>
<dbReference type="Gene3D" id="2.40.30.10">
    <property type="entry name" value="Translation factors"/>
    <property type="match status" value="1"/>
</dbReference>
<dbReference type="InterPro" id="IPR009022">
    <property type="entry name" value="EFG_III"/>
</dbReference>
<dbReference type="SUPFAM" id="SSF54211">
    <property type="entry name" value="Ribosomal protein S5 domain 2-like"/>
    <property type="match status" value="1"/>
</dbReference>
<dbReference type="InterPro" id="IPR027417">
    <property type="entry name" value="P-loop_NTPase"/>
</dbReference>
<dbReference type="SMART" id="SM00889">
    <property type="entry name" value="EFG_IV"/>
    <property type="match status" value="1"/>
</dbReference>
<dbReference type="CDD" id="cd01886">
    <property type="entry name" value="EF-G"/>
    <property type="match status" value="1"/>
</dbReference>
<dbReference type="InterPro" id="IPR041095">
    <property type="entry name" value="EFG_II"/>
</dbReference>
<comment type="subcellular location">
    <subcellularLocation>
        <location evidence="7">Cytoplasm</location>
    </subcellularLocation>
</comment>
<dbReference type="PRINTS" id="PR00315">
    <property type="entry name" value="ELONGATNFCT"/>
</dbReference>
<dbReference type="Gene3D" id="3.30.70.870">
    <property type="entry name" value="Elongation Factor G (Translational Gtpase), domain 3"/>
    <property type="match status" value="1"/>
</dbReference>
<dbReference type="CDD" id="cd04088">
    <property type="entry name" value="EFG_mtEFG_II"/>
    <property type="match status" value="1"/>
</dbReference>
<keyword evidence="2 7" id="KW-0547">Nucleotide-binding</keyword>
<dbReference type="FunFam" id="3.40.50.300:FF:000029">
    <property type="entry name" value="Elongation factor G"/>
    <property type="match status" value="1"/>
</dbReference>
<dbReference type="InterPro" id="IPR014721">
    <property type="entry name" value="Ribsml_uS5_D2-typ_fold_subgr"/>
</dbReference>
<dbReference type="InterPro" id="IPR035649">
    <property type="entry name" value="EFG_V"/>
</dbReference>
<sequence length="707" mass="77714">MATTSLDLAKVRNIGIMAHIDAGKTTTTERILFYTGRSYKIGEVHDGAATMDWMEQEQERGITITSAATTTHWPLNDVDYTINIIDTPGHVDFTSEVERSLRVLDGAVTVFDGVAGVEPQSENVWRQADRYGVPRICFVNKLDRTGAEFHRCVDMISDRLGAVPLVMQLPIGAEADFKGVVDLVSMKALVWSAEAKMGEMYDTVDIPDTHTEAADEWRGKLLEAVAENDEEMMELYLEGQEPTQEQLIAAIRRITLASTGAEGTTTVTPVFCGTAFKNKGVQPLLDAIVRYLPSPLDVEDIQGHSVKDSEEIIKRRPSEDEPMSALAFKIASDPHLGKLTFIRVYSGVLQTGTQVLNSVKGRKERIGKIYRMHANKREEIESVGAGDIVAVMGLKQTTTGETLSDAANPVILESMEFPTPVIEVAIEPKSKADQEKLSVAIQRLSEEDPTFQVKSDEETGQTIIAGMGELQLDVMVDRMKREFRVEANIGKPQVAYRESLRKKVEKIDYTHKKQTGGSGQFARVIIDVEPLEGDGYEFENKVTGGRIPREYIPSVDAGCQEAMEFGVLAGYPLTGVKVTLLDGAYHDVDSSEMAFKIAGSMAFKEAARKASPALLEPLMKVEVTTPEEYMGDVIGDLNSRRGQIQSMDDRSGAKLVTALVPLSEMFGYIGDLRSKTSGRANFSMQFDSYGEVPKSVAEEIIAKAKGE</sequence>
<gene>
    <name evidence="7 10" type="primary">fusA</name>
    <name evidence="10" type="ORF">KDA82_18230</name>
</gene>
<dbReference type="GO" id="GO:0005525">
    <property type="term" value="F:GTP binding"/>
    <property type="evidence" value="ECO:0007669"/>
    <property type="project" value="UniProtKB-UniRule"/>
</dbReference>
<keyword evidence="5 7" id="KW-0342">GTP-binding</keyword>
<dbReference type="HAMAP" id="MF_00054_B">
    <property type="entry name" value="EF_G_EF_2_B"/>
    <property type="match status" value="1"/>
</dbReference>
<dbReference type="Gene3D" id="3.30.230.10">
    <property type="match status" value="1"/>
</dbReference>
<dbReference type="GO" id="GO:0005737">
    <property type="term" value="C:cytoplasm"/>
    <property type="evidence" value="ECO:0007669"/>
    <property type="project" value="UniProtKB-SubCell"/>
</dbReference>
<evidence type="ECO:0000256" key="7">
    <source>
        <dbReference type="HAMAP-Rule" id="MF_00054"/>
    </source>
</evidence>
<dbReference type="FunFam" id="3.30.70.240:FF:000001">
    <property type="entry name" value="Elongation factor G"/>
    <property type="match status" value="1"/>
</dbReference>
<dbReference type="Proteomes" id="UP000675554">
    <property type="component" value="Unassembled WGS sequence"/>
</dbReference>